<gene>
    <name evidence="2" type="ORF">CR194_18880</name>
</gene>
<comment type="caution">
    <text evidence="2">The sequence shown here is derived from an EMBL/GenBank/DDBJ whole genome shotgun (WGS) entry which is preliminary data.</text>
</comment>
<keyword evidence="1" id="KW-0472">Membrane</keyword>
<proteinExistence type="predicted"/>
<dbReference type="Proteomes" id="UP000248214">
    <property type="component" value="Unassembled WGS sequence"/>
</dbReference>
<keyword evidence="1" id="KW-1133">Transmembrane helix</keyword>
<feature type="transmembrane region" description="Helical" evidence="1">
    <location>
        <begin position="49"/>
        <end position="72"/>
    </location>
</feature>
<name>A0A323T5D4_9BACI</name>
<protein>
    <submittedName>
        <fullName evidence="2">Uncharacterized protein</fullName>
    </submittedName>
</protein>
<dbReference type="InterPro" id="IPR045713">
    <property type="entry name" value="DUF6069"/>
</dbReference>
<evidence type="ECO:0000313" key="2">
    <source>
        <dbReference type="EMBL" id="PYZ91692.1"/>
    </source>
</evidence>
<dbReference type="AlphaFoldDB" id="A0A323T5D4"/>
<keyword evidence="3" id="KW-1185">Reference proteome</keyword>
<sequence>MYEQRFSRYVIGGVITAIVAAALAVFTFLIFSFISGYEVKFIGSNQDTLYVGVIIGASVVSILLGAVLFYAFNRWTKKPIVWFGVLVLIAFIGNTVMAENDLQAQFKLVAHTIHVIVALSAFLLIPKLTKKSKARNILK</sequence>
<organism evidence="2 3">
    <name type="scientific">Salipaludibacillus keqinensis</name>
    <dbReference type="NCBI Taxonomy" id="2045207"/>
    <lineage>
        <taxon>Bacteria</taxon>
        <taxon>Bacillati</taxon>
        <taxon>Bacillota</taxon>
        <taxon>Bacilli</taxon>
        <taxon>Bacillales</taxon>
        <taxon>Bacillaceae</taxon>
    </lineage>
</organism>
<dbReference type="OrthoDB" id="2882212at2"/>
<evidence type="ECO:0000256" key="1">
    <source>
        <dbReference type="SAM" id="Phobius"/>
    </source>
</evidence>
<evidence type="ECO:0000313" key="3">
    <source>
        <dbReference type="Proteomes" id="UP000248214"/>
    </source>
</evidence>
<accession>A0A323T5D4</accession>
<dbReference type="RefSeq" id="WP_110611983.1">
    <property type="nucleotide sequence ID" value="NZ_PDOD01000006.1"/>
</dbReference>
<feature type="transmembrane region" description="Helical" evidence="1">
    <location>
        <begin position="79"/>
        <end position="98"/>
    </location>
</feature>
<dbReference type="EMBL" id="PDOD01000006">
    <property type="protein sequence ID" value="PYZ91692.1"/>
    <property type="molecule type" value="Genomic_DNA"/>
</dbReference>
<feature type="transmembrane region" description="Helical" evidence="1">
    <location>
        <begin position="104"/>
        <end position="125"/>
    </location>
</feature>
<reference evidence="2 3" key="1">
    <citation type="submission" date="2017-10" db="EMBL/GenBank/DDBJ databases">
        <title>Bacillus sp. nov., a halophilic bacterium isolated from a Keqin Lake.</title>
        <authorList>
            <person name="Wang H."/>
        </authorList>
    </citation>
    <scope>NUCLEOTIDE SEQUENCE [LARGE SCALE GENOMIC DNA]</scope>
    <source>
        <strain evidence="2 3">KQ-12</strain>
    </source>
</reference>
<keyword evidence="1" id="KW-0812">Transmembrane</keyword>
<dbReference type="Pfam" id="PF19545">
    <property type="entry name" value="DUF6069"/>
    <property type="match status" value="1"/>
</dbReference>
<feature type="transmembrane region" description="Helical" evidence="1">
    <location>
        <begin position="9"/>
        <end position="37"/>
    </location>
</feature>